<accession>A0AAN9V693</accession>
<reference evidence="1 2" key="1">
    <citation type="submission" date="2024-02" db="EMBL/GenBank/DDBJ databases">
        <title>De novo assembly and annotation of 12 fungi associated with fruit tree decline syndrome in Ontario, Canada.</title>
        <authorList>
            <person name="Sulman M."/>
            <person name="Ellouze W."/>
            <person name="Ilyukhin E."/>
        </authorList>
    </citation>
    <scope>NUCLEOTIDE SEQUENCE [LARGE SCALE GENOMIC DNA]</scope>
    <source>
        <strain evidence="1 2">M11/M66-122</strain>
    </source>
</reference>
<dbReference type="AlphaFoldDB" id="A0AAN9V693"/>
<proteinExistence type="predicted"/>
<dbReference type="Proteomes" id="UP001320420">
    <property type="component" value="Unassembled WGS sequence"/>
</dbReference>
<dbReference type="EMBL" id="JAKJXP020000013">
    <property type="protein sequence ID" value="KAK7755324.1"/>
    <property type="molecule type" value="Genomic_DNA"/>
</dbReference>
<evidence type="ECO:0000313" key="1">
    <source>
        <dbReference type="EMBL" id="KAK7755324.1"/>
    </source>
</evidence>
<sequence length="513" mass="57457">MDSKQTPDSSRDDSTSELCIPPTKLFRKLDADMGDDELECQNNSGHAIEDRELRRREKDCQIDQSLSRTIRAFAARWFPLVVSSRGDCLGITTNEVEEIAKDSWRSARKDMLKVVNRTSYRSALTLYLFAQTPIPVGISEDEELDGISGLVCTQTALLQIQRLRERRRRCRLDAASGMLAWEGALANCAPSTAPSASITQAYMDYENRAYWAAVTWDTSSSLSLNLRTLLTSGLNGACSEPAWRLARTFLLGSFHTRTEPCRTNGFEPSDEVAYQVITAAGVCKLHVWKNITSLKEALREGVEETTVLFVWKALREAMDIFEASFRPLLNKCERRLHFMNQLNRLCWYEVNLRYYLGLLLLGNAIEMADRSDLLSQIAKTILDAEHEIFNVLKFGIDNTYTIPGPGPGTDVNNMSTLDAISDLPEKPITASFIAIDPHPNLVVDSVLLVNKVVSHRYRQGEITHDAYSYLSAILLKALGQLPQSSKSVHAARESLQRSVCHVNGIFVTNALVE</sequence>
<protein>
    <submittedName>
        <fullName evidence="1">Uncharacterized protein</fullName>
    </submittedName>
</protein>
<evidence type="ECO:0000313" key="2">
    <source>
        <dbReference type="Proteomes" id="UP001320420"/>
    </source>
</evidence>
<keyword evidence="2" id="KW-1185">Reference proteome</keyword>
<gene>
    <name evidence="1" type="ORF">SLS62_002550</name>
</gene>
<name>A0AAN9V693_9PEZI</name>
<organism evidence="1 2">
    <name type="scientific">Diatrype stigma</name>
    <dbReference type="NCBI Taxonomy" id="117547"/>
    <lineage>
        <taxon>Eukaryota</taxon>
        <taxon>Fungi</taxon>
        <taxon>Dikarya</taxon>
        <taxon>Ascomycota</taxon>
        <taxon>Pezizomycotina</taxon>
        <taxon>Sordariomycetes</taxon>
        <taxon>Xylariomycetidae</taxon>
        <taxon>Xylariales</taxon>
        <taxon>Diatrypaceae</taxon>
        <taxon>Diatrype</taxon>
    </lineage>
</organism>
<comment type="caution">
    <text evidence="1">The sequence shown here is derived from an EMBL/GenBank/DDBJ whole genome shotgun (WGS) entry which is preliminary data.</text>
</comment>